<gene>
    <name evidence="1" type="ORF">Poly21_53170</name>
</gene>
<dbReference type="EMBL" id="SJPU01000005">
    <property type="protein sequence ID" value="TWU09984.1"/>
    <property type="molecule type" value="Genomic_DNA"/>
</dbReference>
<accession>A0A5C6BHT0</accession>
<dbReference type="AlphaFoldDB" id="A0A5C6BHT0"/>
<reference evidence="1 2" key="1">
    <citation type="journal article" date="2020" name="Antonie Van Leeuwenhoek">
        <title>Rhodopirellula heiligendammensis sp. nov., Rhodopirellula pilleata sp. nov., and Rhodopirellula solitaria sp. nov. isolated from natural or artificial marine surfaces in Northern Germany and California, USA, and emended description of the genus Rhodopirellula.</title>
        <authorList>
            <person name="Kallscheuer N."/>
            <person name="Wiegand S."/>
            <person name="Jogler M."/>
            <person name="Boedeker C."/>
            <person name="Peeters S.H."/>
            <person name="Rast P."/>
            <person name="Heuer A."/>
            <person name="Jetten M.S.M."/>
            <person name="Rohde M."/>
            <person name="Jogler C."/>
        </authorList>
    </citation>
    <scope>NUCLEOTIDE SEQUENCE [LARGE SCALE GENOMIC DNA]</scope>
    <source>
        <strain evidence="1 2">Poly21</strain>
    </source>
</reference>
<dbReference type="Proteomes" id="UP000319908">
    <property type="component" value="Unassembled WGS sequence"/>
</dbReference>
<organism evidence="1 2">
    <name type="scientific">Allorhodopirellula heiligendammensis</name>
    <dbReference type="NCBI Taxonomy" id="2714739"/>
    <lineage>
        <taxon>Bacteria</taxon>
        <taxon>Pseudomonadati</taxon>
        <taxon>Planctomycetota</taxon>
        <taxon>Planctomycetia</taxon>
        <taxon>Pirellulales</taxon>
        <taxon>Pirellulaceae</taxon>
        <taxon>Allorhodopirellula</taxon>
    </lineage>
</organism>
<protein>
    <submittedName>
        <fullName evidence="1">Uncharacterized protein</fullName>
    </submittedName>
</protein>
<sequence length="107" mass="12029">MTTRMVKRGTLTDKKILVEVVALAILIVSLLAHSCVADGPVSRATQEQLDPRSLIKACQAYWENLNGFDVLVSLETTISYDGREFPSTRSKFRLRMNRQGKTLSLCR</sequence>
<evidence type="ECO:0000313" key="2">
    <source>
        <dbReference type="Proteomes" id="UP000319908"/>
    </source>
</evidence>
<comment type="caution">
    <text evidence="1">The sequence shown here is derived from an EMBL/GenBank/DDBJ whole genome shotgun (WGS) entry which is preliminary data.</text>
</comment>
<evidence type="ECO:0000313" key="1">
    <source>
        <dbReference type="EMBL" id="TWU09984.1"/>
    </source>
</evidence>
<keyword evidence="2" id="KW-1185">Reference proteome</keyword>
<name>A0A5C6BHT0_9BACT</name>
<proteinExistence type="predicted"/>